<dbReference type="Proteomes" id="UP000217528">
    <property type="component" value="Unassembled WGS sequence"/>
</dbReference>
<dbReference type="RefSeq" id="WP_095608990.1">
    <property type="nucleotide sequence ID" value="NZ_CAUHCB010000007.1"/>
</dbReference>
<reference evidence="3 5" key="1">
    <citation type="submission" date="2016-04" db="EMBL/GenBank/DDBJ databases">
        <title>Genome sequence of Methanosphaera cuniculi DSM 4103.</title>
        <authorList>
            <person name="Poehlein A."/>
            <person name="Seedorf H."/>
            <person name="Daniel R."/>
        </authorList>
    </citation>
    <scope>NUCLEOTIDE SEQUENCE [LARGE SCALE GENOMIC DNA]</scope>
    <source>
        <strain evidence="3 5">DSM 4103</strain>
    </source>
</reference>
<reference evidence="2 4" key="2">
    <citation type="journal article" date="2017" name="BMC Genomics">
        <title>Genomic analysis of methanogenic archaea reveals a shift towards energy conservation.</title>
        <authorList>
            <person name="Gilmore S.P."/>
            <person name="Henske J.K."/>
            <person name="Sexton J.A."/>
            <person name="Solomon K.V."/>
            <person name="Seppala S."/>
            <person name="Yoo J.I."/>
            <person name="Huyett L.M."/>
            <person name="Pressman A."/>
            <person name="Cogan J.Z."/>
            <person name="Kivenson V."/>
            <person name="Peng X."/>
            <person name="Tan Y."/>
            <person name="Valentine D.L."/>
            <person name="O'Malley M.A."/>
        </authorList>
    </citation>
    <scope>NUCLEOTIDE SEQUENCE [LARGE SCALE GENOMIC DNA]</scope>
    <source>
        <strain evidence="2 4">1R-7</strain>
    </source>
</reference>
<dbReference type="PANTHER" id="PTHR42831:SF1">
    <property type="entry name" value="FE-S PROTEIN MATURATION AUXILIARY FACTOR YITW"/>
    <property type="match status" value="1"/>
</dbReference>
<gene>
    <name evidence="2" type="ORF">ASJ82_02225</name>
    <name evidence="3" type="ORF">MSCUN_15580</name>
</gene>
<evidence type="ECO:0000313" key="2">
    <source>
        <dbReference type="EMBL" id="PAV07067.1"/>
    </source>
</evidence>
<dbReference type="Pfam" id="PF01883">
    <property type="entry name" value="FeS_assembly_P"/>
    <property type="match status" value="1"/>
</dbReference>
<accession>A0A2A2HCG3</accession>
<dbReference type="Gene3D" id="3.30.300.130">
    <property type="entry name" value="Fe-S cluster assembly (FSCA)"/>
    <property type="match status" value="1"/>
</dbReference>
<dbReference type="SUPFAM" id="SSF117916">
    <property type="entry name" value="Fe-S cluster assembly (FSCA) domain-like"/>
    <property type="match status" value="1"/>
</dbReference>
<dbReference type="InterPro" id="IPR034904">
    <property type="entry name" value="FSCA_dom_sf"/>
</dbReference>
<dbReference type="PANTHER" id="PTHR42831">
    <property type="entry name" value="FE-S PROTEIN MATURATION AUXILIARY FACTOR YITW"/>
    <property type="match status" value="1"/>
</dbReference>
<protein>
    <recommendedName>
        <fullName evidence="1">MIP18 family-like domain-containing protein</fullName>
    </recommendedName>
</protein>
<dbReference type="AlphaFoldDB" id="A0A2A2HCG3"/>
<dbReference type="InterPro" id="IPR052339">
    <property type="entry name" value="Fe-S_Maturation_MIP18"/>
</dbReference>
<organism evidence="2 4">
    <name type="scientific">Methanosphaera cuniculi</name>
    <dbReference type="NCBI Taxonomy" id="1077256"/>
    <lineage>
        <taxon>Archaea</taxon>
        <taxon>Methanobacteriati</taxon>
        <taxon>Methanobacteriota</taxon>
        <taxon>Methanomada group</taxon>
        <taxon>Methanobacteria</taxon>
        <taxon>Methanobacteriales</taxon>
        <taxon>Methanobacteriaceae</taxon>
        <taxon>Methanosphaera</taxon>
    </lineage>
</organism>
<evidence type="ECO:0000313" key="4">
    <source>
        <dbReference type="Proteomes" id="UP000217528"/>
    </source>
</evidence>
<dbReference type="OrthoDB" id="371709at2157"/>
<evidence type="ECO:0000313" key="3">
    <source>
        <dbReference type="EMBL" id="PWL07581.1"/>
    </source>
</evidence>
<comment type="caution">
    <text evidence="2">The sequence shown here is derived from an EMBL/GenBank/DDBJ whole genome shotgun (WGS) entry which is preliminary data.</text>
</comment>
<feature type="domain" description="MIP18 family-like" evidence="1">
    <location>
        <begin position="6"/>
        <end position="81"/>
    </location>
</feature>
<dbReference type="Proteomes" id="UP000246004">
    <property type="component" value="Unassembled WGS sequence"/>
</dbReference>
<evidence type="ECO:0000259" key="1">
    <source>
        <dbReference type="Pfam" id="PF01883"/>
    </source>
</evidence>
<evidence type="ECO:0000313" key="5">
    <source>
        <dbReference type="Proteomes" id="UP000246004"/>
    </source>
</evidence>
<keyword evidence="4" id="KW-1185">Reference proteome</keyword>
<sequence>MSEETKQKIQDKLSRIADPHMGVSIVEMGLIKDIDVDDDNKFAKIVITPTNPGCMSIANIAMAAKLEAEKLDEIDKAEIEVVDHMMADTINEMVNKEE</sequence>
<dbReference type="InterPro" id="IPR002744">
    <property type="entry name" value="MIP18-like"/>
</dbReference>
<proteinExistence type="predicted"/>
<dbReference type="EMBL" id="LMVN01000023">
    <property type="protein sequence ID" value="PAV07067.1"/>
    <property type="molecule type" value="Genomic_DNA"/>
</dbReference>
<dbReference type="EMBL" id="LWMS01000047">
    <property type="protein sequence ID" value="PWL07581.1"/>
    <property type="molecule type" value="Genomic_DNA"/>
</dbReference>
<name>A0A2A2HCG3_9EURY</name>